<dbReference type="Gene3D" id="3.40.50.300">
    <property type="entry name" value="P-loop containing nucleotide triphosphate hydrolases"/>
    <property type="match status" value="1"/>
</dbReference>
<protein>
    <submittedName>
        <fullName evidence="4">Cell division control protein 3</fullName>
    </submittedName>
</protein>
<keyword evidence="1" id="KW-0547">Nucleotide-binding</keyword>
<dbReference type="InterPro" id="IPR027417">
    <property type="entry name" value="P-loop_NTPase"/>
</dbReference>
<comment type="caution">
    <text evidence="4">The sequence shown here is derived from an EMBL/GenBank/DDBJ whole genome shotgun (WGS) entry which is preliminary data.</text>
</comment>
<sequence>MENVSIGISNLPNQRYRQSKNHGIKYNIMVIGSRGVGKSTLINHLLCENILLDNPFDLNLEDNESYIADSNNIDIKKRIKIEKDEWFNSQLNFQITTAALVDKTFNVDVTITEVDGVGDSIDNHDIWIPIKVYIENLYEKYRIDEETMVHELIKDKRIHVIIYCLEPYGLSLKPLDLLIIQELSEISNVIPVVLKSDLLTPHEQEIFKTNARIQFENEAIKLFEVINPITMECLKSPYFLISGEFHADLPRENIARIYPWGTLDIYNVKRNDMNLFRTIIIKNNLVTLISNTHHFYEDYLIRRITRMFIDGSIVVDGDKESALEFANKIKKEESEIAELKKQYLTLKTRLLQL</sequence>
<dbReference type="Pfam" id="PF00735">
    <property type="entry name" value="Septin"/>
    <property type="match status" value="1"/>
</dbReference>
<reference evidence="4 5" key="1">
    <citation type="submission" date="2019-01" db="EMBL/GenBank/DDBJ databases">
        <title>Genomes sequencing and comparative genomics of infectious freshwater microsporidia, Cucumispora dikerogammari and Thelohania contejeani.</title>
        <authorList>
            <person name="Cormier A."/>
            <person name="Giraud I."/>
            <person name="Wattier R."/>
            <person name="Teixeira M."/>
            <person name="Grandjean F."/>
            <person name="Rigaud T."/>
            <person name="Cordaux R."/>
        </authorList>
    </citation>
    <scope>NUCLEOTIDE SEQUENCE [LARGE SCALE GENOMIC DNA]</scope>
    <source>
        <strain evidence="4">T1</strain>
        <tissue evidence="4">Spores</tissue>
    </source>
</reference>
<keyword evidence="4" id="KW-0131">Cell cycle</keyword>
<evidence type="ECO:0000313" key="4">
    <source>
        <dbReference type="EMBL" id="KAF7683562.1"/>
    </source>
</evidence>
<dbReference type="PROSITE" id="PS51719">
    <property type="entry name" value="G_SEPTIN"/>
    <property type="match status" value="1"/>
</dbReference>
<evidence type="ECO:0000259" key="3">
    <source>
        <dbReference type="PROSITE" id="PS51719"/>
    </source>
</evidence>
<gene>
    <name evidence="4" type="primary">CDC3</name>
    <name evidence="4" type="ORF">TCON_1233</name>
</gene>
<name>A0ABQ7HZG7_9MICR</name>
<keyword evidence="4" id="KW-0132">Cell division</keyword>
<dbReference type="PANTHER" id="PTHR18884">
    <property type="entry name" value="SEPTIN"/>
    <property type="match status" value="1"/>
</dbReference>
<accession>A0ABQ7HZG7</accession>
<proteinExistence type="inferred from homology"/>
<keyword evidence="5" id="KW-1185">Reference proteome</keyword>
<dbReference type="EMBL" id="SBIQ01000074">
    <property type="protein sequence ID" value="KAF7683562.1"/>
    <property type="molecule type" value="Genomic_DNA"/>
</dbReference>
<keyword evidence="2" id="KW-0175">Coiled coil</keyword>
<evidence type="ECO:0000256" key="2">
    <source>
        <dbReference type="SAM" id="Coils"/>
    </source>
</evidence>
<organism evidence="4 5">
    <name type="scientific">Astathelohania contejeani</name>
    <dbReference type="NCBI Taxonomy" id="164912"/>
    <lineage>
        <taxon>Eukaryota</taxon>
        <taxon>Fungi</taxon>
        <taxon>Fungi incertae sedis</taxon>
        <taxon>Microsporidia</taxon>
        <taxon>Astathelohaniidae</taxon>
        <taxon>Astathelohania</taxon>
    </lineage>
</organism>
<evidence type="ECO:0000313" key="5">
    <source>
        <dbReference type="Proteomes" id="UP001516464"/>
    </source>
</evidence>
<dbReference type="InterPro" id="IPR030379">
    <property type="entry name" value="G_SEPTIN_dom"/>
</dbReference>
<keyword evidence="1" id="KW-0342">GTP-binding</keyword>
<dbReference type="Proteomes" id="UP001516464">
    <property type="component" value="Unassembled WGS sequence"/>
</dbReference>
<feature type="domain" description="Septin-type G" evidence="3">
    <location>
        <begin position="22"/>
        <end position="306"/>
    </location>
</feature>
<dbReference type="SUPFAM" id="SSF52540">
    <property type="entry name" value="P-loop containing nucleoside triphosphate hydrolases"/>
    <property type="match status" value="1"/>
</dbReference>
<feature type="coiled-coil region" evidence="2">
    <location>
        <begin position="322"/>
        <end position="349"/>
    </location>
</feature>
<comment type="similarity">
    <text evidence="1">Belongs to the TRAFAC class TrmE-Era-EngA-EngB-Septin-like GTPase superfamily. Septin GTPase family.</text>
</comment>
<dbReference type="GO" id="GO:0051301">
    <property type="term" value="P:cell division"/>
    <property type="evidence" value="ECO:0007669"/>
    <property type="project" value="UniProtKB-KW"/>
</dbReference>
<evidence type="ECO:0000256" key="1">
    <source>
        <dbReference type="RuleBase" id="RU004560"/>
    </source>
</evidence>